<feature type="compositionally biased region" description="Basic and acidic residues" evidence="1">
    <location>
        <begin position="168"/>
        <end position="178"/>
    </location>
</feature>
<organism evidence="2 3">
    <name type="scientific">Jimgerdemannia flammicorona</name>
    <dbReference type="NCBI Taxonomy" id="994334"/>
    <lineage>
        <taxon>Eukaryota</taxon>
        <taxon>Fungi</taxon>
        <taxon>Fungi incertae sedis</taxon>
        <taxon>Mucoromycota</taxon>
        <taxon>Mucoromycotina</taxon>
        <taxon>Endogonomycetes</taxon>
        <taxon>Endogonales</taxon>
        <taxon>Endogonaceae</taxon>
        <taxon>Jimgerdemannia</taxon>
    </lineage>
</organism>
<comment type="caution">
    <text evidence="2">The sequence shown here is derived from an EMBL/GenBank/DDBJ whole genome shotgun (WGS) entry which is preliminary data.</text>
</comment>
<feature type="region of interest" description="Disordered" evidence="1">
    <location>
        <begin position="97"/>
        <end position="119"/>
    </location>
</feature>
<sequence length="281" mass="30911">MKRPIGPYHITRQLWETRSFIIMSTHDPDNIKHRILSLLRSAGSIVPVPGFTFLFKDTFGESLELAEDDPVFGCAVSLLTDGEVIVEKIEGTPFFKLPEATPSSSPEPDNHNETSLPFISDNLGDDLSLDLDAFVCPTDTSYQAEKTPPLPPPPSGPELDPLPVKSNGPDKDKSDDPLVIRVETRRDQTPVGSHSSAPREKVKWRELWEVDPSVSLAPAGDAVANERGNGGGSEDCAEKLTTITKGQRVLLDILVGAEEVICVRNSRRSRERKEKQRMGYG</sequence>
<gene>
    <name evidence="2" type="ORF">BC938DRAFT_480138</name>
</gene>
<keyword evidence="3" id="KW-1185">Reference proteome</keyword>
<evidence type="ECO:0000313" key="2">
    <source>
        <dbReference type="EMBL" id="RUS29861.1"/>
    </source>
</evidence>
<evidence type="ECO:0000256" key="1">
    <source>
        <dbReference type="SAM" id="MobiDB-lite"/>
    </source>
</evidence>
<feature type="region of interest" description="Disordered" evidence="1">
    <location>
        <begin position="141"/>
        <end position="178"/>
    </location>
</feature>
<feature type="compositionally biased region" description="Polar residues" evidence="1">
    <location>
        <begin position="101"/>
        <end position="117"/>
    </location>
</feature>
<dbReference type="EMBL" id="RBNJ01004592">
    <property type="protein sequence ID" value="RUS29861.1"/>
    <property type="molecule type" value="Genomic_DNA"/>
</dbReference>
<proteinExistence type="predicted"/>
<dbReference type="Proteomes" id="UP000274822">
    <property type="component" value="Unassembled WGS sequence"/>
</dbReference>
<evidence type="ECO:0000313" key="3">
    <source>
        <dbReference type="Proteomes" id="UP000274822"/>
    </source>
</evidence>
<reference evidence="2 3" key="1">
    <citation type="journal article" date="2018" name="New Phytol.">
        <title>Phylogenomics of Endogonaceae and evolution of mycorrhizas within Mucoromycota.</title>
        <authorList>
            <person name="Chang Y."/>
            <person name="Desiro A."/>
            <person name="Na H."/>
            <person name="Sandor L."/>
            <person name="Lipzen A."/>
            <person name="Clum A."/>
            <person name="Barry K."/>
            <person name="Grigoriev I.V."/>
            <person name="Martin F.M."/>
            <person name="Stajich J.E."/>
            <person name="Smith M.E."/>
            <person name="Bonito G."/>
            <person name="Spatafora J.W."/>
        </authorList>
    </citation>
    <scope>NUCLEOTIDE SEQUENCE [LARGE SCALE GENOMIC DNA]</scope>
    <source>
        <strain evidence="2 3">AD002</strain>
    </source>
</reference>
<protein>
    <submittedName>
        <fullName evidence="2">Uncharacterized protein</fullName>
    </submittedName>
</protein>
<name>A0A433QJA9_9FUNG</name>
<accession>A0A433QJA9</accession>
<dbReference type="AlphaFoldDB" id="A0A433QJA9"/>